<sequence>MSISFRMTVSPDAQTLLDQKFQGRPGYLRIAYDNEGCGCSLSGAIALWLVDETTPSDLTLASDSPITFIMNKNDSVYLDQNLFITISGFDKSSVRLASDGQSFGSSIRIEDHRTASEARF</sequence>
<evidence type="ECO:0000313" key="2">
    <source>
        <dbReference type="Proteomes" id="UP001380953"/>
    </source>
</evidence>
<dbReference type="Proteomes" id="UP001380953">
    <property type="component" value="Unassembled WGS sequence"/>
</dbReference>
<gene>
    <name evidence="1" type="ORF">WKI47_16520</name>
</gene>
<dbReference type="EMBL" id="JBBKAR010000043">
    <property type="protein sequence ID" value="MEJ8305515.1"/>
    <property type="molecule type" value="Genomic_DNA"/>
</dbReference>
<name>A0ACC6PF46_9BACL</name>
<comment type="caution">
    <text evidence="1">The sequence shown here is derived from an EMBL/GenBank/DDBJ whole genome shotgun (WGS) entry which is preliminary data.</text>
</comment>
<protein>
    <submittedName>
        <fullName evidence="1">Iron-sulfur cluster biosynthesis family protein</fullName>
    </submittedName>
</protein>
<evidence type="ECO:0000313" key="1">
    <source>
        <dbReference type="EMBL" id="MEJ8305515.1"/>
    </source>
</evidence>
<organism evidence="1 2">
    <name type="scientific">Saccharibacillus sacchari</name>
    <dbReference type="NCBI Taxonomy" id="456493"/>
    <lineage>
        <taxon>Bacteria</taxon>
        <taxon>Bacillati</taxon>
        <taxon>Bacillota</taxon>
        <taxon>Bacilli</taxon>
        <taxon>Bacillales</taxon>
        <taxon>Paenibacillaceae</taxon>
        <taxon>Saccharibacillus</taxon>
    </lineage>
</organism>
<keyword evidence="2" id="KW-1185">Reference proteome</keyword>
<reference evidence="1" key="1">
    <citation type="submission" date="2024-03" db="EMBL/GenBank/DDBJ databases">
        <title>Whole genome sequecning of epiphytes from Marcgravia umbellata leaves.</title>
        <authorList>
            <person name="Kumar G."/>
            <person name="Savka M.A."/>
        </authorList>
    </citation>
    <scope>NUCLEOTIDE SEQUENCE</scope>
    <source>
        <strain evidence="1">RIT_BL5</strain>
    </source>
</reference>
<accession>A0ACC6PF46</accession>
<proteinExistence type="predicted"/>